<sequence length="22" mass="2379">MSTTLSRAPPPSLDDAREAFES</sequence>
<evidence type="ECO:0000256" key="1">
    <source>
        <dbReference type="SAM" id="MobiDB-lite"/>
    </source>
</evidence>
<evidence type="ECO:0000313" key="3">
    <source>
        <dbReference type="Proteomes" id="UP000593575"/>
    </source>
</evidence>
<evidence type="ECO:0000313" key="2">
    <source>
        <dbReference type="EMBL" id="MBA0838119.1"/>
    </source>
</evidence>
<gene>
    <name evidence="2" type="ORF">Goarm_010215</name>
</gene>
<dbReference type="Proteomes" id="UP000593575">
    <property type="component" value="Unassembled WGS sequence"/>
</dbReference>
<protein>
    <submittedName>
        <fullName evidence="2">Uncharacterized protein</fullName>
    </submittedName>
</protein>
<comment type="caution">
    <text evidence="2">The sequence shown here is derived from an EMBL/GenBank/DDBJ whole genome shotgun (WGS) entry which is preliminary data.</text>
</comment>
<name>A0A7J9JVH5_9ROSI</name>
<reference evidence="2 3" key="1">
    <citation type="journal article" date="2019" name="Genome Biol. Evol.">
        <title>Insights into the evolution of the New World diploid cottons (Gossypium, subgenus Houzingenia) based on genome sequencing.</title>
        <authorList>
            <person name="Grover C.E."/>
            <person name="Arick M.A. 2nd"/>
            <person name="Thrash A."/>
            <person name="Conover J.L."/>
            <person name="Sanders W.S."/>
            <person name="Peterson D.G."/>
            <person name="Frelichowski J.E."/>
            <person name="Scheffler J.A."/>
            <person name="Scheffler B.E."/>
            <person name="Wendel J.F."/>
        </authorList>
    </citation>
    <scope>NUCLEOTIDE SEQUENCE [LARGE SCALE GENOMIC DNA]</scope>
    <source>
        <strain evidence="2">6</strain>
        <tissue evidence="2">Leaf</tissue>
    </source>
</reference>
<dbReference type="EMBL" id="JABFAE010000009">
    <property type="protein sequence ID" value="MBA0838119.1"/>
    <property type="molecule type" value="Genomic_DNA"/>
</dbReference>
<proteinExistence type="predicted"/>
<dbReference type="AlphaFoldDB" id="A0A7J9JVH5"/>
<accession>A0A7J9JVH5</accession>
<keyword evidence="3" id="KW-1185">Reference proteome</keyword>
<organism evidence="2 3">
    <name type="scientific">Gossypium armourianum</name>
    <dbReference type="NCBI Taxonomy" id="34283"/>
    <lineage>
        <taxon>Eukaryota</taxon>
        <taxon>Viridiplantae</taxon>
        <taxon>Streptophyta</taxon>
        <taxon>Embryophyta</taxon>
        <taxon>Tracheophyta</taxon>
        <taxon>Spermatophyta</taxon>
        <taxon>Magnoliopsida</taxon>
        <taxon>eudicotyledons</taxon>
        <taxon>Gunneridae</taxon>
        <taxon>Pentapetalae</taxon>
        <taxon>rosids</taxon>
        <taxon>malvids</taxon>
        <taxon>Malvales</taxon>
        <taxon>Malvaceae</taxon>
        <taxon>Malvoideae</taxon>
        <taxon>Gossypium</taxon>
    </lineage>
</organism>
<feature type="region of interest" description="Disordered" evidence="1">
    <location>
        <begin position="1"/>
        <end position="22"/>
    </location>
</feature>